<dbReference type="Proteomes" id="UP000244571">
    <property type="component" value="Chromosome"/>
</dbReference>
<gene>
    <name evidence="1" type="ORF">DBV39_15675</name>
</gene>
<keyword evidence="2" id="KW-1185">Reference proteome</keyword>
<sequence length="65" mass="7601">MAGFYCWFDYPNTEILDRYHCSHNALVSLSSAARRNVLHGKWTYEVGLYQVGLYETVLLQPDHLH</sequence>
<dbReference type="AlphaFoldDB" id="A0A2R4XMI5"/>
<proteinExistence type="predicted"/>
<evidence type="ECO:0000313" key="1">
    <source>
        <dbReference type="EMBL" id="AWB34929.1"/>
    </source>
</evidence>
<reference evidence="1 2" key="1">
    <citation type="submission" date="2018-04" db="EMBL/GenBank/DDBJ databases">
        <title>Bordetella sp. HZ20 isolated from seawater.</title>
        <authorList>
            <person name="Sun C."/>
        </authorList>
    </citation>
    <scope>NUCLEOTIDE SEQUENCE [LARGE SCALE GENOMIC DNA]</scope>
    <source>
        <strain evidence="1 2">HZ20</strain>
    </source>
</reference>
<organism evidence="1 2">
    <name type="scientific">Orrella marina</name>
    <dbReference type="NCBI Taxonomy" id="2163011"/>
    <lineage>
        <taxon>Bacteria</taxon>
        <taxon>Pseudomonadati</taxon>
        <taxon>Pseudomonadota</taxon>
        <taxon>Betaproteobacteria</taxon>
        <taxon>Burkholderiales</taxon>
        <taxon>Alcaligenaceae</taxon>
        <taxon>Orrella</taxon>
    </lineage>
</organism>
<dbReference type="EMBL" id="CP028901">
    <property type="protein sequence ID" value="AWB34929.1"/>
    <property type="molecule type" value="Genomic_DNA"/>
</dbReference>
<dbReference type="KEGG" id="boz:DBV39_15675"/>
<accession>A0A2R4XMI5</accession>
<evidence type="ECO:0000313" key="2">
    <source>
        <dbReference type="Proteomes" id="UP000244571"/>
    </source>
</evidence>
<name>A0A2R4XMI5_9BURK</name>
<protein>
    <submittedName>
        <fullName evidence="1">Uncharacterized protein</fullName>
    </submittedName>
</protein>